<gene>
    <name evidence="2" type="ORF">P3W85_36825</name>
</gene>
<name>A0ABT6B112_9BURK</name>
<dbReference type="EMBL" id="JARJLM010000593">
    <property type="protein sequence ID" value="MDF3838458.1"/>
    <property type="molecule type" value="Genomic_DNA"/>
</dbReference>
<organism evidence="2 3">
    <name type="scientific">Cupriavidus basilensis</name>
    <dbReference type="NCBI Taxonomy" id="68895"/>
    <lineage>
        <taxon>Bacteria</taxon>
        <taxon>Pseudomonadati</taxon>
        <taxon>Pseudomonadota</taxon>
        <taxon>Betaproteobacteria</taxon>
        <taxon>Burkholderiales</taxon>
        <taxon>Burkholderiaceae</taxon>
        <taxon>Cupriavidus</taxon>
    </lineage>
</organism>
<keyword evidence="1" id="KW-0472">Membrane</keyword>
<evidence type="ECO:0000256" key="1">
    <source>
        <dbReference type="SAM" id="Phobius"/>
    </source>
</evidence>
<dbReference type="InterPro" id="IPR025982">
    <property type="entry name" value="SieB"/>
</dbReference>
<keyword evidence="1" id="KW-0812">Transmembrane</keyword>
<evidence type="ECO:0000313" key="2">
    <source>
        <dbReference type="EMBL" id="MDF3838458.1"/>
    </source>
</evidence>
<proteinExistence type="predicted"/>
<comment type="caution">
    <text evidence="2">The sequence shown here is derived from an EMBL/GenBank/DDBJ whole genome shotgun (WGS) entry which is preliminary data.</text>
</comment>
<evidence type="ECO:0000313" key="3">
    <source>
        <dbReference type="Proteomes" id="UP001216674"/>
    </source>
</evidence>
<reference evidence="2 3" key="1">
    <citation type="submission" date="2023-03" db="EMBL/GenBank/DDBJ databases">
        <title>Draft assemblies of triclosan tolerant bacteria isolated from returned activated sludge.</title>
        <authorList>
            <person name="Van Hamelsveld S."/>
        </authorList>
    </citation>
    <scope>NUCLEOTIDE SEQUENCE [LARGE SCALE GENOMIC DNA]</scope>
    <source>
        <strain evidence="2 3">GW210010_S58</strain>
    </source>
</reference>
<sequence length="145" mass="16754">MAQQFQARNGVLNFSWEADKWIYTAVGVPLAGWVATAWLRWRRERAWQQAADNMERARRQKIDRLVRLPPECKTVLHGFHMKASHTRRLPPWDPAVRILVEEGILSEVSGGDTYDAVDLYFSVNIQLWAVLPDWLAVDSPKDAQK</sequence>
<dbReference type="RefSeq" id="WP_276268412.1">
    <property type="nucleotide sequence ID" value="NZ_JARJLM010000593.1"/>
</dbReference>
<dbReference type="Pfam" id="PF14163">
    <property type="entry name" value="SieB"/>
    <property type="match status" value="1"/>
</dbReference>
<keyword evidence="3" id="KW-1185">Reference proteome</keyword>
<protein>
    <submittedName>
        <fullName evidence="2">Uncharacterized protein</fullName>
    </submittedName>
</protein>
<dbReference type="Proteomes" id="UP001216674">
    <property type="component" value="Unassembled WGS sequence"/>
</dbReference>
<keyword evidence="1" id="KW-1133">Transmembrane helix</keyword>
<feature type="transmembrane region" description="Helical" evidence="1">
    <location>
        <begin position="21"/>
        <end position="39"/>
    </location>
</feature>
<accession>A0ABT6B112</accession>